<evidence type="ECO:0000313" key="1">
    <source>
        <dbReference type="EMBL" id="AIJ09707.1"/>
    </source>
</evidence>
<dbReference type="Proteomes" id="UP000028681">
    <property type="component" value="Chromosome"/>
</dbReference>
<protein>
    <submittedName>
        <fullName evidence="1">Uncharacterized protein</fullName>
    </submittedName>
</protein>
<dbReference type="EMBL" id="CP006664">
    <property type="protein sequence ID" value="AIJ09707.1"/>
    <property type="molecule type" value="Genomic_DNA"/>
</dbReference>
<gene>
    <name evidence="1" type="ORF">ETEE_3283</name>
</gene>
<organism evidence="1 2">
    <name type="scientific">Edwardsiella anguillarum ET080813</name>
    <dbReference type="NCBI Taxonomy" id="667120"/>
    <lineage>
        <taxon>Bacteria</taxon>
        <taxon>Pseudomonadati</taxon>
        <taxon>Pseudomonadota</taxon>
        <taxon>Gammaproteobacteria</taxon>
        <taxon>Enterobacterales</taxon>
        <taxon>Hafniaceae</taxon>
        <taxon>Edwardsiella</taxon>
    </lineage>
</organism>
<dbReference type="HOGENOM" id="CLU_2769280_0_0_6"/>
<dbReference type="KEGG" id="ete:ETEE_3283"/>
<proteinExistence type="predicted"/>
<sequence length="69" mass="7904">MDTDSRLWCSALRLNCSSEFYYGLHGLARGSRRARNAPIRALVLSARLPVVCAKWIKKQHSIRVGEDFR</sequence>
<name>A0A076LSS4_9GAMM</name>
<accession>A0A076LSS4</accession>
<reference evidence="1 2" key="1">
    <citation type="journal article" date="2012" name="PLoS ONE">
        <title>Edwardsiella comparative phylogenomics reveal the new intra/inter-species taxonomic relationships, virulence evolution and niche adaptation mechanisms.</title>
        <authorList>
            <person name="Yang M."/>
            <person name="Lv Y."/>
            <person name="Xiao J."/>
            <person name="Wu H."/>
            <person name="Zheng H."/>
            <person name="Liu Q."/>
            <person name="Zhang Y."/>
            <person name="Wang Q."/>
        </authorList>
    </citation>
    <scope>NUCLEOTIDE SEQUENCE [LARGE SCALE GENOMIC DNA]</scope>
    <source>
        <strain evidence="2">080813</strain>
    </source>
</reference>
<evidence type="ECO:0000313" key="2">
    <source>
        <dbReference type="Proteomes" id="UP000028681"/>
    </source>
</evidence>
<dbReference type="AlphaFoldDB" id="A0A076LSS4"/>